<dbReference type="Proteomes" id="UP000041254">
    <property type="component" value="Unassembled WGS sequence"/>
</dbReference>
<proteinExistence type="predicted"/>
<dbReference type="VEuPathDB" id="CryptoDB:Vbra_22911"/>
<dbReference type="AlphaFoldDB" id="A0A0G4EN09"/>
<evidence type="ECO:0000256" key="1">
    <source>
        <dbReference type="SAM" id="MobiDB-lite"/>
    </source>
</evidence>
<evidence type="ECO:0000313" key="2">
    <source>
        <dbReference type="EMBL" id="CEL98375.1"/>
    </source>
</evidence>
<protein>
    <submittedName>
        <fullName evidence="2">Uncharacterized protein</fullName>
    </submittedName>
</protein>
<gene>
    <name evidence="2" type="ORF">Vbra_22911</name>
</gene>
<organism evidence="2 3">
    <name type="scientific">Vitrella brassicaformis (strain CCMP3155)</name>
    <dbReference type="NCBI Taxonomy" id="1169540"/>
    <lineage>
        <taxon>Eukaryota</taxon>
        <taxon>Sar</taxon>
        <taxon>Alveolata</taxon>
        <taxon>Colpodellida</taxon>
        <taxon>Vitrellaceae</taxon>
        <taxon>Vitrella</taxon>
    </lineage>
</organism>
<keyword evidence="3" id="KW-1185">Reference proteome</keyword>
<feature type="region of interest" description="Disordered" evidence="1">
    <location>
        <begin position="1"/>
        <end position="39"/>
    </location>
</feature>
<sequence>MLSRLKSCKSFRVAGAASPPAARPARKPENQPPPRTIPLPRLDLPTCVSLRGGEKDSNDLGVDAIKRLQCLGVDLCSFRSLLELRDEIERLTLLRNAYKLQHGIPVSGTTTTDDAASRPLCRPQRHCKGSIQTIGAYFGYQLSNMVQRLNYVLNDEQNVALVELGGRRRKPVLPSLATGVGADVDTEQGMADEFMAASDAIEEMLDVADNALCALLGLESGRRMTMRMSGAPVPTRRCEP</sequence>
<reference evidence="2" key="1">
    <citation type="submission" date="2014-11" db="EMBL/GenBank/DDBJ databases">
        <authorList>
            <person name="Zhu J."/>
            <person name="Qi W."/>
            <person name="Song R."/>
        </authorList>
    </citation>
    <scope>NUCLEOTIDE SEQUENCE [LARGE SCALE GENOMIC DNA]</scope>
</reference>
<name>A0A0G4EN09_VITBC</name>
<dbReference type="InParanoid" id="A0A0G4EN09"/>
<accession>A0A0G4EN09</accession>
<dbReference type="EMBL" id="CDMY01000269">
    <property type="protein sequence ID" value="CEL98375.1"/>
    <property type="molecule type" value="Genomic_DNA"/>
</dbReference>
<evidence type="ECO:0000313" key="3">
    <source>
        <dbReference type="Proteomes" id="UP000041254"/>
    </source>
</evidence>